<reference evidence="1 2" key="2">
    <citation type="journal article" date="2022" name="Mol. Ecol. Resour.">
        <title>The genomes of chicory, endive, great burdock and yacon provide insights into Asteraceae paleo-polyploidization history and plant inulin production.</title>
        <authorList>
            <person name="Fan W."/>
            <person name="Wang S."/>
            <person name="Wang H."/>
            <person name="Wang A."/>
            <person name="Jiang F."/>
            <person name="Liu H."/>
            <person name="Zhao H."/>
            <person name="Xu D."/>
            <person name="Zhang Y."/>
        </authorList>
    </citation>
    <scope>NUCLEOTIDE SEQUENCE [LARGE SCALE GENOMIC DNA]</scope>
    <source>
        <strain evidence="2">cv. Niubang</strain>
    </source>
</reference>
<sequence>MIIRLVFVIKELDYVVLDLHSTLSFVNGDWVLDLQNFMFLLAEMPSTPHKLTCGFLVNMFFLVLVTVDGDRDDAIPF</sequence>
<evidence type="ECO:0000313" key="1">
    <source>
        <dbReference type="EMBL" id="KAI3692101.1"/>
    </source>
</evidence>
<keyword evidence="2" id="KW-1185">Reference proteome</keyword>
<name>A0ACB8Z3Q8_ARCLA</name>
<accession>A0ACB8Z3Q8</accession>
<comment type="caution">
    <text evidence="1">The sequence shown here is derived from an EMBL/GenBank/DDBJ whole genome shotgun (WGS) entry which is preliminary data.</text>
</comment>
<proteinExistence type="predicted"/>
<dbReference type="Proteomes" id="UP001055879">
    <property type="component" value="Linkage Group LG11"/>
</dbReference>
<dbReference type="EMBL" id="CM042057">
    <property type="protein sequence ID" value="KAI3692101.1"/>
    <property type="molecule type" value="Genomic_DNA"/>
</dbReference>
<protein>
    <submittedName>
        <fullName evidence="1">Uncharacterized protein</fullName>
    </submittedName>
</protein>
<reference evidence="2" key="1">
    <citation type="journal article" date="2022" name="Mol. Ecol. Resour.">
        <title>The genomes of chicory, endive, great burdock and yacon provide insights into Asteraceae palaeo-polyploidization history and plant inulin production.</title>
        <authorList>
            <person name="Fan W."/>
            <person name="Wang S."/>
            <person name="Wang H."/>
            <person name="Wang A."/>
            <person name="Jiang F."/>
            <person name="Liu H."/>
            <person name="Zhao H."/>
            <person name="Xu D."/>
            <person name="Zhang Y."/>
        </authorList>
    </citation>
    <scope>NUCLEOTIDE SEQUENCE [LARGE SCALE GENOMIC DNA]</scope>
    <source>
        <strain evidence="2">cv. Niubang</strain>
    </source>
</reference>
<evidence type="ECO:0000313" key="2">
    <source>
        <dbReference type="Proteomes" id="UP001055879"/>
    </source>
</evidence>
<organism evidence="1 2">
    <name type="scientific">Arctium lappa</name>
    <name type="common">Greater burdock</name>
    <name type="synonym">Lappa major</name>
    <dbReference type="NCBI Taxonomy" id="4217"/>
    <lineage>
        <taxon>Eukaryota</taxon>
        <taxon>Viridiplantae</taxon>
        <taxon>Streptophyta</taxon>
        <taxon>Embryophyta</taxon>
        <taxon>Tracheophyta</taxon>
        <taxon>Spermatophyta</taxon>
        <taxon>Magnoliopsida</taxon>
        <taxon>eudicotyledons</taxon>
        <taxon>Gunneridae</taxon>
        <taxon>Pentapetalae</taxon>
        <taxon>asterids</taxon>
        <taxon>campanulids</taxon>
        <taxon>Asterales</taxon>
        <taxon>Asteraceae</taxon>
        <taxon>Carduoideae</taxon>
        <taxon>Cardueae</taxon>
        <taxon>Arctiinae</taxon>
        <taxon>Arctium</taxon>
    </lineage>
</organism>
<gene>
    <name evidence="1" type="ORF">L6452_31910</name>
</gene>